<gene>
    <name evidence="1" type="ORF">EVA_02453</name>
</gene>
<dbReference type="Gene3D" id="3.20.20.80">
    <property type="entry name" value="Glycosidases"/>
    <property type="match status" value="1"/>
</dbReference>
<dbReference type="AlphaFoldDB" id="J9GP17"/>
<keyword evidence="1" id="KW-0378">Hydrolase</keyword>
<dbReference type="InterPro" id="IPR017853">
    <property type="entry name" value="GH"/>
</dbReference>
<accession>J9GP17</accession>
<reference evidence="1" key="1">
    <citation type="journal article" date="2012" name="PLoS ONE">
        <title>Gene sets for utilization of primary and secondary nutrition supplies in the distal gut of endangered iberian lynx.</title>
        <authorList>
            <person name="Alcaide M."/>
            <person name="Messina E."/>
            <person name="Richter M."/>
            <person name="Bargiela R."/>
            <person name="Peplies J."/>
            <person name="Huws S.A."/>
            <person name="Newbold C.J."/>
            <person name="Golyshin P.N."/>
            <person name="Simon M.A."/>
            <person name="Lopez G."/>
            <person name="Yakimov M.M."/>
            <person name="Ferrer M."/>
        </authorList>
    </citation>
    <scope>NUCLEOTIDE SEQUENCE</scope>
</reference>
<sequence>IAHYYVKDLRYDGKWHFWQHTDNGYLKGINGDVDLNLFNGSFYGLNKLTIPDSVRPGSYR</sequence>
<dbReference type="SUPFAM" id="SSF51445">
    <property type="entry name" value="(Trans)glycosidases"/>
    <property type="match status" value="1"/>
</dbReference>
<organism evidence="1">
    <name type="scientific">gut metagenome</name>
    <dbReference type="NCBI Taxonomy" id="749906"/>
    <lineage>
        <taxon>unclassified sequences</taxon>
        <taxon>metagenomes</taxon>
        <taxon>organismal metagenomes</taxon>
    </lineage>
</organism>
<evidence type="ECO:0000313" key="1">
    <source>
        <dbReference type="EMBL" id="EJX09434.1"/>
    </source>
</evidence>
<feature type="non-terminal residue" evidence="1">
    <location>
        <position position="1"/>
    </location>
</feature>
<dbReference type="EMBL" id="AMCI01000392">
    <property type="protein sequence ID" value="EJX09434.1"/>
    <property type="molecule type" value="Genomic_DNA"/>
</dbReference>
<dbReference type="GO" id="GO:0016787">
    <property type="term" value="F:hydrolase activity"/>
    <property type="evidence" value="ECO:0007669"/>
    <property type="project" value="UniProtKB-KW"/>
</dbReference>
<protein>
    <submittedName>
        <fullName evidence="1">Glycosyl hydrolase, family 25</fullName>
    </submittedName>
</protein>
<comment type="caution">
    <text evidence="1">The sequence shown here is derived from an EMBL/GenBank/DDBJ whole genome shotgun (WGS) entry which is preliminary data.</text>
</comment>
<proteinExistence type="predicted"/>
<name>J9GP17_9ZZZZ</name>